<organism evidence="1 2">
    <name type="scientific">Schaalia georgiae</name>
    <dbReference type="NCBI Taxonomy" id="52768"/>
    <lineage>
        <taxon>Bacteria</taxon>
        <taxon>Bacillati</taxon>
        <taxon>Actinomycetota</taxon>
        <taxon>Actinomycetes</taxon>
        <taxon>Actinomycetales</taxon>
        <taxon>Actinomycetaceae</taxon>
        <taxon>Schaalia</taxon>
    </lineage>
</organism>
<sequence length="37" mass="4358">CTYRVVDIDDVITNTLGTYLGAWLLPRLVRRSWFMRG</sequence>
<dbReference type="EMBL" id="JABZFZ010000348">
    <property type="protein sequence ID" value="MBF0940512.1"/>
    <property type="molecule type" value="Genomic_DNA"/>
</dbReference>
<evidence type="ECO:0000313" key="1">
    <source>
        <dbReference type="EMBL" id="MBF0940512.1"/>
    </source>
</evidence>
<dbReference type="AlphaFoldDB" id="A0A929MZX2"/>
<reference evidence="1" key="1">
    <citation type="submission" date="2020-04" db="EMBL/GenBank/DDBJ databases">
        <title>Deep metagenomics examines the oral microbiome during advanced dental caries in children, revealing novel taxa and co-occurrences with host molecules.</title>
        <authorList>
            <person name="Baker J.L."/>
            <person name="Morton J.T."/>
            <person name="Dinis M."/>
            <person name="Alvarez R."/>
            <person name="Tran N.C."/>
            <person name="Knight R."/>
            <person name="Edlund A."/>
        </authorList>
    </citation>
    <scope>NUCLEOTIDE SEQUENCE</scope>
    <source>
        <strain evidence="1">JCVI_32_bin.64</strain>
    </source>
</reference>
<comment type="caution">
    <text evidence="1">The sequence shown here is derived from an EMBL/GenBank/DDBJ whole genome shotgun (WGS) entry which is preliminary data.</text>
</comment>
<accession>A0A929MZX2</accession>
<proteinExistence type="predicted"/>
<gene>
    <name evidence="1" type="ORF">HXK03_06510</name>
</gene>
<feature type="non-terminal residue" evidence="1">
    <location>
        <position position="1"/>
    </location>
</feature>
<dbReference type="Proteomes" id="UP000718630">
    <property type="component" value="Unassembled WGS sequence"/>
</dbReference>
<name>A0A929MZX2_9ACTO</name>
<protein>
    <submittedName>
        <fullName evidence="1">VanZ family protein</fullName>
    </submittedName>
</protein>
<evidence type="ECO:0000313" key="2">
    <source>
        <dbReference type="Proteomes" id="UP000718630"/>
    </source>
</evidence>